<dbReference type="InterPro" id="IPR004528">
    <property type="entry name" value="KdsB"/>
</dbReference>
<keyword evidence="8" id="KW-1185">Reference proteome</keyword>
<dbReference type="GO" id="GO:0005829">
    <property type="term" value="C:cytosol"/>
    <property type="evidence" value="ECO:0007669"/>
    <property type="project" value="TreeGrafter"/>
</dbReference>
<organism evidence="6 9">
    <name type="scientific">Xanthocytophaga flava</name>
    <dbReference type="NCBI Taxonomy" id="3048013"/>
    <lineage>
        <taxon>Bacteria</taxon>
        <taxon>Pseudomonadati</taxon>
        <taxon>Bacteroidota</taxon>
        <taxon>Cytophagia</taxon>
        <taxon>Cytophagales</taxon>
        <taxon>Rhodocytophagaceae</taxon>
        <taxon>Xanthocytophaga</taxon>
    </lineage>
</organism>
<dbReference type="GO" id="GO:0016020">
    <property type="term" value="C:membrane"/>
    <property type="evidence" value="ECO:0007669"/>
    <property type="project" value="UniProtKB-SubCell"/>
</dbReference>
<evidence type="ECO:0000256" key="1">
    <source>
        <dbReference type="ARBA" id="ARBA00004370"/>
    </source>
</evidence>
<dbReference type="EMBL" id="JASJOS010000012">
    <property type="protein sequence ID" value="MDJ1483911.1"/>
    <property type="molecule type" value="Genomic_DNA"/>
</dbReference>
<name>A0AAE3QV79_9BACT</name>
<dbReference type="EC" id="2.7.7.38" evidence="5"/>
<dbReference type="GO" id="GO:0033468">
    <property type="term" value="P:CMP-keto-3-deoxy-D-manno-octulosonic acid biosynthetic process"/>
    <property type="evidence" value="ECO:0007669"/>
    <property type="project" value="UniProtKB-UniRule"/>
</dbReference>
<comment type="subcellular location">
    <subcellularLocation>
        <location evidence="5">Cytoplasm</location>
    </subcellularLocation>
    <subcellularLocation>
        <location evidence="1">Membrane</location>
    </subcellularLocation>
</comment>
<evidence type="ECO:0000313" key="7">
    <source>
        <dbReference type="EMBL" id="MDJ1493977.1"/>
    </source>
</evidence>
<dbReference type="GO" id="GO:0008690">
    <property type="term" value="F:3-deoxy-manno-octulosonate cytidylyltransferase activity"/>
    <property type="evidence" value="ECO:0007669"/>
    <property type="project" value="UniProtKB-UniRule"/>
</dbReference>
<dbReference type="GO" id="GO:0009103">
    <property type="term" value="P:lipopolysaccharide biosynthetic process"/>
    <property type="evidence" value="ECO:0007669"/>
    <property type="project" value="UniProtKB-UniRule"/>
</dbReference>
<dbReference type="NCBIfam" id="NF009905">
    <property type="entry name" value="PRK13368.1"/>
    <property type="match status" value="1"/>
</dbReference>
<comment type="pathway">
    <text evidence="5">Nucleotide-sugar biosynthesis; CMP-3-deoxy-D-manno-octulosonate biosynthesis; CMP-3-deoxy-D-manno-octulosonate from 3-deoxy-D-manno-octulosonate and CTP: step 1/1.</text>
</comment>
<evidence type="ECO:0000313" key="6">
    <source>
        <dbReference type="EMBL" id="MDJ1483911.1"/>
    </source>
</evidence>
<evidence type="ECO:0000256" key="4">
    <source>
        <dbReference type="ARBA" id="ARBA00022985"/>
    </source>
</evidence>
<gene>
    <name evidence="5 6" type="primary">kdsB</name>
    <name evidence="6" type="ORF">QNI16_25655</name>
    <name evidence="7" type="ORF">QNI19_13620</name>
</gene>
<keyword evidence="5" id="KW-0963">Cytoplasm</keyword>
<dbReference type="InterPro" id="IPR029044">
    <property type="entry name" value="Nucleotide-diphossugar_trans"/>
</dbReference>
<comment type="function">
    <text evidence="5">Activates KDO (a required 8-carbon sugar) for incorporation into bacterial lipopolysaccharide in Gram-negative bacteria.</text>
</comment>
<dbReference type="RefSeq" id="WP_313984463.1">
    <property type="nucleotide sequence ID" value="NZ_JASJOS010000012.1"/>
</dbReference>
<keyword evidence="4 5" id="KW-0448">Lipopolysaccharide biosynthesis</keyword>
<evidence type="ECO:0000256" key="2">
    <source>
        <dbReference type="ARBA" id="ARBA00022679"/>
    </source>
</evidence>
<evidence type="ECO:0000313" key="9">
    <source>
        <dbReference type="Proteomes" id="UP001241110"/>
    </source>
</evidence>
<dbReference type="Pfam" id="PF02348">
    <property type="entry name" value="CTP_transf_3"/>
    <property type="match status" value="1"/>
</dbReference>
<dbReference type="PANTHER" id="PTHR42866:SF2">
    <property type="entry name" value="3-DEOXY-MANNO-OCTULOSONATE CYTIDYLYLTRANSFERASE, MITOCHONDRIAL"/>
    <property type="match status" value="1"/>
</dbReference>
<comment type="catalytic activity">
    <reaction evidence="5">
        <text>3-deoxy-alpha-D-manno-oct-2-ulosonate + CTP = CMP-3-deoxy-beta-D-manno-octulosonate + diphosphate</text>
        <dbReference type="Rhea" id="RHEA:23448"/>
        <dbReference type="ChEBI" id="CHEBI:33019"/>
        <dbReference type="ChEBI" id="CHEBI:37563"/>
        <dbReference type="ChEBI" id="CHEBI:85986"/>
        <dbReference type="ChEBI" id="CHEBI:85987"/>
        <dbReference type="EC" id="2.7.7.38"/>
    </reaction>
</comment>
<evidence type="ECO:0000256" key="3">
    <source>
        <dbReference type="ARBA" id="ARBA00022695"/>
    </source>
</evidence>
<dbReference type="NCBIfam" id="TIGR00466">
    <property type="entry name" value="kdsB"/>
    <property type="match status" value="1"/>
</dbReference>
<dbReference type="InterPro" id="IPR003329">
    <property type="entry name" value="Cytidylyl_trans"/>
</dbReference>
<dbReference type="NCBIfam" id="NF003952">
    <property type="entry name" value="PRK05450.1-5"/>
    <property type="match status" value="1"/>
</dbReference>
<dbReference type="PANTHER" id="PTHR42866">
    <property type="entry name" value="3-DEOXY-MANNO-OCTULOSONATE CYTIDYLYLTRANSFERASE"/>
    <property type="match status" value="1"/>
</dbReference>
<keyword evidence="2 5" id="KW-0808">Transferase</keyword>
<evidence type="ECO:0000313" key="8">
    <source>
        <dbReference type="Proteomes" id="UP001228581"/>
    </source>
</evidence>
<comment type="caution">
    <text evidence="6">The sequence shown here is derived from an EMBL/GenBank/DDBJ whole genome shotgun (WGS) entry which is preliminary data.</text>
</comment>
<dbReference type="Proteomes" id="UP001241110">
    <property type="component" value="Unassembled WGS sequence"/>
</dbReference>
<proteinExistence type="inferred from homology"/>
<sequence>MNILGVIPARYASTRFPGKMLADIAGKSMVQRVYEQAKKAESLAKVIVATDNELIFNHVQDFGGEVVMTAEEHPSGTDRCYEAFQKAGGHYDFVVNIQGDEPFIQPAQIDTLTSVLSPEAELSTLIKTIEDYHTLTDIGEAHVVINTRQEAIYFSRSIIPFVRGEATENWLHKHTFYKHVGLYAYRTDILKAITQLPVSSLEKAESLEQLRWIENGYRIKVAFTEMESVCIETPEDLERVLKTL</sequence>
<keyword evidence="3 5" id="KW-0548">Nucleotidyltransferase</keyword>
<dbReference type="AlphaFoldDB" id="A0AAE3QV79"/>
<evidence type="ECO:0000256" key="5">
    <source>
        <dbReference type="HAMAP-Rule" id="MF_00057"/>
    </source>
</evidence>
<reference evidence="6 8" key="1">
    <citation type="submission" date="2023-05" db="EMBL/GenBank/DDBJ databases">
        <authorList>
            <person name="Zhang X."/>
        </authorList>
    </citation>
    <scope>NUCLEOTIDE SEQUENCE</scope>
    <source>
        <strain evidence="7 8">DM2B3-1</strain>
        <strain evidence="6">YF14B1</strain>
    </source>
</reference>
<dbReference type="NCBIfam" id="NF003950">
    <property type="entry name" value="PRK05450.1-3"/>
    <property type="match status" value="1"/>
</dbReference>
<dbReference type="Proteomes" id="UP001228581">
    <property type="component" value="Unassembled WGS sequence"/>
</dbReference>
<accession>A0AAE3QV79</accession>
<comment type="similarity">
    <text evidence="5">Belongs to the KdsB family.</text>
</comment>
<protein>
    <recommendedName>
        <fullName evidence="5">3-deoxy-manno-octulosonate cytidylyltransferase</fullName>
        <ecNumber evidence="5">2.7.7.38</ecNumber>
    </recommendedName>
    <alternativeName>
        <fullName evidence="5">CMP-2-keto-3-deoxyoctulosonic acid synthase</fullName>
        <shortName evidence="5">CKS</shortName>
        <shortName evidence="5">CMP-KDO synthase</shortName>
    </alternativeName>
</protein>
<dbReference type="FunFam" id="3.90.550.10:FF:000011">
    <property type="entry name" value="3-deoxy-manno-octulosonate cytidylyltransferase"/>
    <property type="match status" value="1"/>
</dbReference>
<dbReference type="SUPFAM" id="SSF53448">
    <property type="entry name" value="Nucleotide-diphospho-sugar transferases"/>
    <property type="match status" value="1"/>
</dbReference>
<dbReference type="Gene3D" id="3.90.550.10">
    <property type="entry name" value="Spore Coat Polysaccharide Biosynthesis Protein SpsA, Chain A"/>
    <property type="match status" value="1"/>
</dbReference>
<dbReference type="CDD" id="cd02517">
    <property type="entry name" value="CMP-KDO-Synthetase"/>
    <property type="match status" value="1"/>
</dbReference>
<dbReference type="EMBL" id="JASJOT010000008">
    <property type="protein sequence ID" value="MDJ1493977.1"/>
    <property type="molecule type" value="Genomic_DNA"/>
</dbReference>
<dbReference type="HAMAP" id="MF_00057">
    <property type="entry name" value="KdsB"/>
    <property type="match status" value="1"/>
</dbReference>